<evidence type="ECO:0000313" key="2">
    <source>
        <dbReference type="Proteomes" id="UP000307657"/>
    </source>
</evidence>
<dbReference type="RefSeq" id="WP_136842801.1">
    <property type="nucleotide sequence ID" value="NZ_SUPL01000004.1"/>
</dbReference>
<evidence type="ECO:0000313" key="1">
    <source>
        <dbReference type="EMBL" id="TJY35765.1"/>
    </source>
</evidence>
<sequence length="122" mass="14439">MKKAKFISIVLLLGAFLSLESCGPVIISSRPSHPTPPWFYPNRVVNIRYVYFPDYTIYYDLTLRKYIYLDNGAWITVNVLPSRFNGINLRRTKQVKVEDYYGNDIREYHSRTRTPIKSRRKS</sequence>
<comment type="caution">
    <text evidence="1">The sequence shown here is derived from an EMBL/GenBank/DDBJ whole genome shotgun (WGS) entry which is preliminary data.</text>
</comment>
<reference evidence="1 2" key="1">
    <citation type="submission" date="2019-04" db="EMBL/GenBank/DDBJ databases">
        <title>Lacinutrix sp. nov., isolated from marine water.</title>
        <authorList>
            <person name="Kim W."/>
        </authorList>
    </citation>
    <scope>NUCLEOTIDE SEQUENCE [LARGE SCALE GENOMIC DNA]</scope>
    <source>
        <strain evidence="1 2">CAU 1491</strain>
    </source>
</reference>
<proteinExistence type="predicted"/>
<gene>
    <name evidence="1" type="ORF">E5167_07795</name>
</gene>
<protein>
    <submittedName>
        <fullName evidence="1">Uncharacterized protein</fullName>
    </submittedName>
</protein>
<organism evidence="1 2">
    <name type="scientific">Pontimicrobium aquaticum</name>
    <dbReference type="NCBI Taxonomy" id="2565367"/>
    <lineage>
        <taxon>Bacteria</taxon>
        <taxon>Pseudomonadati</taxon>
        <taxon>Bacteroidota</taxon>
        <taxon>Flavobacteriia</taxon>
        <taxon>Flavobacteriales</taxon>
        <taxon>Flavobacteriaceae</taxon>
        <taxon>Pontimicrobium</taxon>
    </lineage>
</organism>
<dbReference type="AlphaFoldDB" id="A0A4U0EV85"/>
<dbReference type="OrthoDB" id="1367720at2"/>
<dbReference type="EMBL" id="SUPL01000004">
    <property type="protein sequence ID" value="TJY35765.1"/>
    <property type="molecule type" value="Genomic_DNA"/>
</dbReference>
<keyword evidence="2" id="KW-1185">Reference proteome</keyword>
<accession>A0A4U0EV85</accession>
<name>A0A4U0EV85_9FLAO</name>
<dbReference type="Proteomes" id="UP000307657">
    <property type="component" value="Unassembled WGS sequence"/>
</dbReference>